<dbReference type="InParanoid" id="A7TIS5"/>
<protein>
    <submittedName>
        <fullName evidence="2">Uncharacterized protein</fullName>
    </submittedName>
</protein>
<organism evidence="3">
    <name type="scientific">Vanderwaltozyma polyspora (strain ATCC 22028 / DSM 70294 / BCRC 21397 / CBS 2163 / NBRC 10782 / NRRL Y-8283 / UCD 57-17)</name>
    <name type="common">Kluyveromyces polysporus</name>
    <dbReference type="NCBI Taxonomy" id="436907"/>
    <lineage>
        <taxon>Eukaryota</taxon>
        <taxon>Fungi</taxon>
        <taxon>Dikarya</taxon>
        <taxon>Ascomycota</taxon>
        <taxon>Saccharomycotina</taxon>
        <taxon>Saccharomycetes</taxon>
        <taxon>Saccharomycetales</taxon>
        <taxon>Saccharomycetaceae</taxon>
        <taxon>Vanderwaltozyma</taxon>
    </lineage>
</organism>
<dbReference type="Proteomes" id="UP000000267">
    <property type="component" value="Unassembled WGS sequence"/>
</dbReference>
<dbReference type="RefSeq" id="XP_001645725.1">
    <property type="nucleotide sequence ID" value="XM_001645675.1"/>
</dbReference>
<keyword evidence="1" id="KW-0812">Transmembrane</keyword>
<evidence type="ECO:0000313" key="2">
    <source>
        <dbReference type="EMBL" id="EDO17867.1"/>
    </source>
</evidence>
<evidence type="ECO:0000256" key="1">
    <source>
        <dbReference type="SAM" id="Phobius"/>
    </source>
</evidence>
<name>A7TIS5_VANPO</name>
<dbReference type="GeneID" id="5546120"/>
<feature type="transmembrane region" description="Helical" evidence="1">
    <location>
        <begin position="27"/>
        <end position="48"/>
    </location>
</feature>
<evidence type="ECO:0000313" key="3">
    <source>
        <dbReference type="Proteomes" id="UP000000267"/>
    </source>
</evidence>
<sequence>MNIYQTISSVKRDLNIVFTKFKTRFRVNVIVAILTVILFIIIFIIISVQSNHIDDQITIQEVVKYLISDFDILRYDKNISLPGNITREQTPNDFKIKALTNIIKEKLKKDVYKGFKACLEKETIHYSGFNSIQTLTFFCIINNENYKGNKKLLPIIHRYFISEQNINLMIIILSLTVFREQLTSLFYFDQPTLPFESKIQEKPTSTPAYKMKETEYPPTVFTDLKIHKTERIQENVSVLYDSTETINDVTSDSTARLIDDMYDNNSDEDNELPSKPENNREFKLKKLNLIRKHLKIFDIGSTAKKNPSKLNSVVLARANKFRSRFTSRHSTSEFVKRRVESILEREQNVLQKGGIKDCDSIRSFIDLHDYNNQQNSLVISNKKSDSSNDVVTDSVTNLTKQNSESENSSISSFEMLSDSKSLRHLKIGPDTLQLDFNLTAAEERNRWASYIKNLEESNDTSYENLSKNQEFNKQLFQIYRDRIKLYDVGGKPLRRVMIPGIGWVSHYKAQELMGGPSK</sequence>
<gene>
    <name evidence="2" type="ORF">Kpol_1043p57</name>
</gene>
<dbReference type="EMBL" id="DS480397">
    <property type="protein sequence ID" value="EDO17867.1"/>
    <property type="molecule type" value="Genomic_DNA"/>
</dbReference>
<dbReference type="HOGENOM" id="CLU_526003_0_0_1"/>
<keyword evidence="1" id="KW-0472">Membrane</keyword>
<dbReference type="OrthoDB" id="4036433at2759"/>
<reference evidence="2 3" key="1">
    <citation type="journal article" date="2007" name="Proc. Natl. Acad. Sci. U.S.A.">
        <title>Independent sorting-out of thousands of duplicated gene pairs in two yeast species descended from a whole-genome duplication.</title>
        <authorList>
            <person name="Scannell D.R."/>
            <person name="Frank A.C."/>
            <person name="Conant G.C."/>
            <person name="Byrne K.P."/>
            <person name="Woolfit M."/>
            <person name="Wolfe K.H."/>
        </authorList>
    </citation>
    <scope>NUCLEOTIDE SEQUENCE [LARGE SCALE GENOMIC DNA]</scope>
    <source>
        <strain evidence="3">ATCC 22028 / DSM 70294 / BCRC 21397 / CBS 2163 / NBRC 10782 / NRRL Y-8283 / UCD 57-17</strain>
    </source>
</reference>
<dbReference type="AlphaFoldDB" id="A7TIS5"/>
<keyword evidence="1" id="KW-1133">Transmembrane helix</keyword>
<dbReference type="KEGG" id="vpo:Kpol_1043p57"/>
<proteinExistence type="predicted"/>
<accession>A7TIS5</accession>
<keyword evidence="3" id="KW-1185">Reference proteome</keyword>